<evidence type="ECO:0000313" key="3">
    <source>
        <dbReference type="Proteomes" id="UP000255355"/>
    </source>
</evidence>
<comment type="caution">
    <text evidence="2">The sequence shown here is derived from an EMBL/GenBank/DDBJ whole genome shotgun (WGS) entry which is preliminary data.</text>
</comment>
<keyword evidence="3" id="KW-1185">Reference proteome</keyword>
<keyword evidence="1" id="KW-0472">Membrane</keyword>
<keyword evidence="1" id="KW-1133">Transmembrane helix</keyword>
<feature type="transmembrane region" description="Helical" evidence="1">
    <location>
        <begin position="38"/>
        <end position="59"/>
    </location>
</feature>
<dbReference type="AlphaFoldDB" id="A0A370H8X0"/>
<organism evidence="2 3">
    <name type="scientific">Nocardia mexicana</name>
    <dbReference type="NCBI Taxonomy" id="279262"/>
    <lineage>
        <taxon>Bacteria</taxon>
        <taxon>Bacillati</taxon>
        <taxon>Actinomycetota</taxon>
        <taxon>Actinomycetes</taxon>
        <taxon>Mycobacteriales</taxon>
        <taxon>Nocardiaceae</taxon>
        <taxon>Nocardia</taxon>
    </lineage>
</organism>
<feature type="transmembrane region" description="Helical" evidence="1">
    <location>
        <begin position="178"/>
        <end position="199"/>
    </location>
</feature>
<gene>
    <name evidence="2" type="ORF">DFR68_103223</name>
</gene>
<accession>A0A370H8X0</accession>
<reference evidence="2 3" key="1">
    <citation type="submission" date="2018-07" db="EMBL/GenBank/DDBJ databases">
        <title>Genomic Encyclopedia of Type Strains, Phase IV (KMG-IV): sequencing the most valuable type-strain genomes for metagenomic binning, comparative biology and taxonomic classification.</title>
        <authorList>
            <person name="Goeker M."/>
        </authorList>
    </citation>
    <scope>NUCLEOTIDE SEQUENCE [LARGE SCALE GENOMIC DNA]</scope>
    <source>
        <strain evidence="2 3">DSM 44952</strain>
    </source>
</reference>
<dbReference type="InterPro" id="IPR025333">
    <property type="entry name" value="DUF4239"/>
</dbReference>
<keyword evidence="1" id="KW-0812">Transmembrane</keyword>
<protein>
    <submittedName>
        <fullName evidence="2">Uncharacterized protein DUF4239</fullName>
    </submittedName>
</protein>
<dbReference type="OrthoDB" id="940913at2"/>
<name>A0A370H8X0_9NOCA</name>
<dbReference type="STRING" id="1210089.GCA_001613165_07170"/>
<sequence>MAWAWVALLVPAITVVLGVVVMWRARRRGSNPGGYNEAAGTVFQAVGALYAVLLAFIVVNEWNSLQEASTNTFEEANHLGALYWDARALPPEVGRDLEATTQQYAHVVVAKEWPLLGDGGYSPEATALVYRMRDEINALPTDSPRTQLVFEHSLSTVNDLAAARRERLSQSGHNVPTVLWIAMAVGAVVTVGFTFFFGLPKFWTQLLLVGALAVLVVLSLGLIMMLDQPFVGSIAVQPEAFEIFLRGLPAQR</sequence>
<dbReference type="Pfam" id="PF14023">
    <property type="entry name" value="Bestrophin-like"/>
    <property type="match status" value="1"/>
</dbReference>
<feature type="transmembrane region" description="Helical" evidence="1">
    <location>
        <begin position="6"/>
        <end position="26"/>
    </location>
</feature>
<evidence type="ECO:0000256" key="1">
    <source>
        <dbReference type="SAM" id="Phobius"/>
    </source>
</evidence>
<evidence type="ECO:0000313" key="2">
    <source>
        <dbReference type="EMBL" id="RDI52836.1"/>
    </source>
</evidence>
<dbReference type="Proteomes" id="UP000255355">
    <property type="component" value="Unassembled WGS sequence"/>
</dbReference>
<dbReference type="RefSeq" id="WP_068030456.1">
    <property type="nucleotide sequence ID" value="NZ_QQAZ01000003.1"/>
</dbReference>
<feature type="transmembrane region" description="Helical" evidence="1">
    <location>
        <begin position="206"/>
        <end position="226"/>
    </location>
</feature>
<proteinExistence type="predicted"/>
<dbReference type="EMBL" id="QQAZ01000003">
    <property type="protein sequence ID" value="RDI52836.1"/>
    <property type="molecule type" value="Genomic_DNA"/>
</dbReference>